<evidence type="ECO:0000313" key="3">
    <source>
        <dbReference type="Proteomes" id="UP000011524"/>
    </source>
</evidence>
<proteinExistence type="predicted"/>
<evidence type="ECO:0000256" key="1">
    <source>
        <dbReference type="SAM" id="MobiDB-lite"/>
    </source>
</evidence>
<gene>
    <name evidence="2" type="ORF">C444_21131</name>
</gene>
<keyword evidence="3" id="KW-1185">Reference proteome</keyword>
<dbReference type="eggNOG" id="arCOG00892">
    <property type="taxonomic scope" value="Archaea"/>
</dbReference>
<evidence type="ECO:0000313" key="2">
    <source>
        <dbReference type="EMBL" id="EMA27049.1"/>
    </source>
</evidence>
<dbReference type="InterPro" id="IPR032466">
    <property type="entry name" value="Metal_Hydrolase"/>
</dbReference>
<dbReference type="InterPro" id="IPR012022">
    <property type="entry name" value="UCP005295"/>
</dbReference>
<feature type="region of interest" description="Disordered" evidence="1">
    <location>
        <begin position="1"/>
        <end position="21"/>
    </location>
</feature>
<protein>
    <submittedName>
        <fullName evidence="2">Uncharacterized protein</fullName>
    </submittedName>
</protein>
<dbReference type="PANTHER" id="PTHR42658">
    <property type="entry name" value="HYDROLASE TATD"/>
    <property type="match status" value="1"/>
</dbReference>
<feature type="compositionally biased region" description="Polar residues" evidence="1">
    <location>
        <begin position="1"/>
        <end position="10"/>
    </location>
</feature>
<dbReference type="Proteomes" id="UP000011524">
    <property type="component" value="Unassembled WGS sequence"/>
</dbReference>
<dbReference type="Pfam" id="PF01026">
    <property type="entry name" value="TatD_DNase"/>
    <property type="match status" value="1"/>
</dbReference>
<dbReference type="Gene3D" id="3.20.20.140">
    <property type="entry name" value="Metal-dependent hydrolases"/>
    <property type="match status" value="1"/>
</dbReference>
<reference evidence="2 3" key="1">
    <citation type="journal article" date="2014" name="PLoS Genet.">
        <title>Phylogenetically driven sequencing of extremely halophilic archaea reveals strategies for static and dynamic osmo-response.</title>
        <authorList>
            <person name="Becker E.A."/>
            <person name="Seitzer P.M."/>
            <person name="Tritt A."/>
            <person name="Larsen D."/>
            <person name="Krusor M."/>
            <person name="Yao A.I."/>
            <person name="Wu D."/>
            <person name="Madern D."/>
            <person name="Eisen J.A."/>
            <person name="Darling A.E."/>
            <person name="Facciotti M.T."/>
        </authorList>
    </citation>
    <scope>NUCLEOTIDE SEQUENCE [LARGE SCALE GENOMIC DNA]</scope>
    <source>
        <strain evidence="3">ATCC 49778 / DSM 6131 / JCM 7785 / NBRC 101032 / NCIMB 13157 / TR-1</strain>
    </source>
</reference>
<dbReference type="SUPFAM" id="SSF51556">
    <property type="entry name" value="Metallo-dependent hydrolases"/>
    <property type="match status" value="1"/>
</dbReference>
<dbReference type="PATRIC" id="fig|1227453.3.peg.4150"/>
<dbReference type="RefSeq" id="WP_004595057.1">
    <property type="nucleotide sequence ID" value="NZ_AOLY01000047.1"/>
</dbReference>
<organism evidence="2 3">
    <name type="scientific">Haloarcula japonica (strain ATCC 49778 / DSM 6131 / JCM 7785 / NBRC 101032 / NCIMB 13157 / TR-1)</name>
    <dbReference type="NCBI Taxonomy" id="1227453"/>
    <lineage>
        <taxon>Archaea</taxon>
        <taxon>Methanobacteriati</taxon>
        <taxon>Methanobacteriota</taxon>
        <taxon>Stenosarchaea group</taxon>
        <taxon>Halobacteria</taxon>
        <taxon>Halobacteriales</taxon>
        <taxon>Haloarculaceae</taxon>
        <taxon>Haloarcula</taxon>
    </lineage>
</organism>
<dbReference type="EMBL" id="AOLY01000047">
    <property type="protein sequence ID" value="EMA27049.1"/>
    <property type="molecule type" value="Genomic_DNA"/>
</dbReference>
<name>M0L3P4_HALJT</name>
<comment type="caution">
    <text evidence="2">The sequence shown here is derived from an EMBL/GenBank/DDBJ whole genome shotgun (WGS) entry which is preliminary data.</text>
</comment>
<dbReference type="GO" id="GO:0016788">
    <property type="term" value="F:hydrolase activity, acting on ester bonds"/>
    <property type="evidence" value="ECO:0007669"/>
    <property type="project" value="InterPro"/>
</dbReference>
<accession>M0L3P4</accession>
<dbReference type="OrthoDB" id="359310at2157"/>
<dbReference type="PANTHER" id="PTHR42658:SF1">
    <property type="entry name" value="HYDROLASE TATD"/>
    <property type="match status" value="1"/>
</dbReference>
<dbReference type="STRING" id="1227453.C444_21131"/>
<sequence length="330" mass="37383">MAQEYPTQRPTDLEHGSGEESIPTELNSIPWIDIHNHAQTLSWNDREKFTLSGCESMVMMGAGYYWTPYKPVEPEDVRYLWDDALNRLPQIRQSHLLDAKVGIGIHTGARVKDYDQLLDVIPEYAALDEVAAIGEIGLTEAQHVSGWSLEEQKDVTRRQLEIAADHDLPAILHTPADLEDVEFPDRIRGNIPGYELDLSLQQEPVLTSDYPKREAVEIDVELKDDAGLPGDQMVLSHMDKKIAPYVLENTDCYLSFTVSYPWLLGVSPTDVAEIVAEYGPDRILVETDSAGVLRSDIFAFKRTILEMYRMGVDVEDIRQVVYENPRELLD</sequence>
<dbReference type="AlphaFoldDB" id="M0L3P4"/>
<dbReference type="InterPro" id="IPR001130">
    <property type="entry name" value="TatD-like"/>
</dbReference>